<evidence type="ECO:0000259" key="1">
    <source>
        <dbReference type="Pfam" id="PF20424"/>
    </source>
</evidence>
<dbReference type="Proteomes" id="UP000587760">
    <property type="component" value="Unassembled WGS sequence"/>
</dbReference>
<dbReference type="AlphaFoldDB" id="A0A841R5T8"/>
<dbReference type="EMBL" id="JACHGJ010000003">
    <property type="protein sequence ID" value="MBB6480564.1"/>
    <property type="molecule type" value="Genomic_DNA"/>
</dbReference>
<accession>A0A841R5T8</accession>
<evidence type="ECO:0000313" key="3">
    <source>
        <dbReference type="Proteomes" id="UP000587760"/>
    </source>
</evidence>
<name>A0A841R5T8_9SPIO</name>
<dbReference type="Pfam" id="PF20424">
    <property type="entry name" value="PilZN3"/>
    <property type="match status" value="1"/>
</dbReference>
<sequence length="252" mass="29012">MMIYQQEIREINDFYDRYKDSKIVYSQGVVRDIGLVQRDTSIKVGEQVLKSVLISSTMEDFVFMASLNDSVRETFYDLGGSLKVQLKFLDPESSKSILFTLDTKFLNFNNQGLTRDDLVFIAMKIRRKIPNDLIRLFGLYHTVQEQKLRDKKKKVECLLLTNDRKNDCLTEKITKTELVLRVEEEEKIAPRQKALAILKVVKTGEVIEIIGTVASRTIEPDGSQSLTISYAMDDQSPRFGYSIHVLRNLINS</sequence>
<feature type="domain" description="PilZN3" evidence="1">
    <location>
        <begin position="10"/>
        <end position="138"/>
    </location>
</feature>
<reference evidence="2 3" key="1">
    <citation type="submission" date="2020-08" db="EMBL/GenBank/DDBJ databases">
        <title>Genomic Encyclopedia of Type Strains, Phase IV (KMG-IV): sequencing the most valuable type-strain genomes for metagenomic binning, comparative biology and taxonomic classification.</title>
        <authorList>
            <person name="Goeker M."/>
        </authorList>
    </citation>
    <scope>NUCLEOTIDE SEQUENCE [LARGE SCALE GENOMIC DNA]</scope>
    <source>
        <strain evidence="2 3">DSM 2461</strain>
    </source>
</reference>
<keyword evidence="3" id="KW-1185">Reference proteome</keyword>
<comment type="caution">
    <text evidence="2">The sequence shown here is derived from an EMBL/GenBank/DDBJ whole genome shotgun (WGS) entry which is preliminary data.</text>
</comment>
<organism evidence="2 3">
    <name type="scientific">Spirochaeta isovalerica</name>
    <dbReference type="NCBI Taxonomy" id="150"/>
    <lineage>
        <taxon>Bacteria</taxon>
        <taxon>Pseudomonadati</taxon>
        <taxon>Spirochaetota</taxon>
        <taxon>Spirochaetia</taxon>
        <taxon>Spirochaetales</taxon>
        <taxon>Spirochaetaceae</taxon>
        <taxon>Spirochaeta</taxon>
    </lineage>
</organism>
<protein>
    <recommendedName>
        <fullName evidence="1">PilZN3 domain-containing protein</fullName>
    </recommendedName>
</protein>
<proteinExistence type="predicted"/>
<dbReference type="RefSeq" id="WP_184746822.1">
    <property type="nucleotide sequence ID" value="NZ_JACHGJ010000003.1"/>
</dbReference>
<dbReference type="InterPro" id="IPR046853">
    <property type="entry name" value="PilZN3"/>
</dbReference>
<evidence type="ECO:0000313" key="2">
    <source>
        <dbReference type="EMBL" id="MBB6480564.1"/>
    </source>
</evidence>
<gene>
    <name evidence="2" type="ORF">HNR50_002227</name>
</gene>